<dbReference type="FunFam" id="1.10.510.10:FF:000051">
    <property type="entry name" value="Receptor-like serine/threonine-protein kinase ALE2"/>
    <property type="match status" value="1"/>
</dbReference>
<sequence>MSSTSLSILFAFLHLLLYSCSAKLGSMSPSFASSKLAEVWMVKPFSRSSSDPASSPSIEGPIRYPHHHSQRHHRNYFAVAPSQSQACGLSCEDPLTETPFGSPCGCVLPMSVLLLLDAAPLVVYPLINELEIELASGTYLKQSQVRIMGVIADNQNEGKTLVDVNLVPLGEKFDNITVVLISRRFWHKKVPLSKSLFGDYTVLDTTYPGIPSSPPNGTSTGSAPLPSGSAADLPFSVNFNGSSKKDEMTLRIIITIAISFILLLLGMVGGAFYIIFKWRKVGRPSSAAGLPFTSSLINRSDMESTLSSRMTSSRSMSHMSTIATSALSVKRFSLSELTKATDTFSSQRILGEGGFGRVYGGRLDDGTDVAVKVLTKDFHQNGNREFNVEVAILCRLHHRNLVKLIGICTEGHKRCLVYELVRNGSVESHLHGVDQINNPLDWEARKKIALGAARGLAYLHEDSNPHVIHRDFKTGNVLLEDDFNPKVSDFGLAREATEGSQSAPTRVMGTFGYVAPEYAMTGNLLVKSDVYSYGVVLLELLTGRKPVDMSQPVGEENLVVWARPLLKSREGLKQLVDPTLAGTYDFDEMAKVAAIASMCVSREVTQRPFMGEVVQALKLIYNDNNEMDVDHFSPRESSGRGSDFRVDLSDSSWWYDEPEDISGRLTFRQALSPSFITMDYSSGPLDEMENRMFSGSNLMENDLSLLPTRLGNRSGPLRTARRNKLPFHRLTGSQSDHAAFPSKPVWNGGYRP</sequence>
<dbReference type="FunFam" id="3.30.200.20:FF:000015">
    <property type="entry name" value="Somatic embryogenesis receptor kinase 1"/>
    <property type="match status" value="1"/>
</dbReference>
<dbReference type="PROSITE" id="PS50011">
    <property type="entry name" value="PROTEIN_KINASE_DOM"/>
    <property type="match status" value="1"/>
</dbReference>
<keyword evidence="2" id="KW-0808">Transferase</keyword>
<dbReference type="InterPro" id="IPR057597">
    <property type="entry name" value="ALE2_N"/>
</dbReference>
<keyword evidence="8" id="KW-0812">Transmembrane</keyword>
<evidence type="ECO:0000256" key="7">
    <source>
        <dbReference type="SAM" id="MobiDB-lite"/>
    </source>
</evidence>
<dbReference type="Gene3D" id="3.30.200.20">
    <property type="entry name" value="Phosphorylase Kinase, domain 1"/>
    <property type="match status" value="1"/>
</dbReference>
<dbReference type="PANTHER" id="PTHR47989">
    <property type="entry name" value="OS01G0750732 PROTEIN"/>
    <property type="match status" value="1"/>
</dbReference>
<dbReference type="AlphaFoldDB" id="A0A9D4W4N6"/>
<dbReference type="OrthoDB" id="1901798at2759"/>
<dbReference type="Proteomes" id="UP001058974">
    <property type="component" value="Chromosome 6"/>
</dbReference>
<dbReference type="EMBL" id="JAMSHJ010000006">
    <property type="protein sequence ID" value="KAI5395291.1"/>
    <property type="molecule type" value="Genomic_DNA"/>
</dbReference>
<comment type="caution">
    <text evidence="11">The sequence shown here is derived from an EMBL/GenBank/DDBJ whole genome shotgun (WGS) entry which is preliminary data.</text>
</comment>
<evidence type="ECO:0000256" key="8">
    <source>
        <dbReference type="SAM" id="Phobius"/>
    </source>
</evidence>
<dbReference type="InterPro" id="IPR017441">
    <property type="entry name" value="Protein_kinase_ATP_BS"/>
</dbReference>
<evidence type="ECO:0000256" key="4">
    <source>
        <dbReference type="ARBA" id="ARBA00022777"/>
    </source>
</evidence>
<keyword evidence="4" id="KW-0418">Kinase</keyword>
<evidence type="ECO:0000256" key="2">
    <source>
        <dbReference type="ARBA" id="ARBA00022679"/>
    </source>
</evidence>
<keyword evidence="8" id="KW-1133">Transmembrane helix</keyword>
<name>A0A9D4W4N6_PEA</name>
<evidence type="ECO:0000313" key="12">
    <source>
        <dbReference type="Proteomes" id="UP001058974"/>
    </source>
</evidence>
<dbReference type="GO" id="GO:0005524">
    <property type="term" value="F:ATP binding"/>
    <property type="evidence" value="ECO:0007669"/>
    <property type="project" value="UniProtKB-UniRule"/>
</dbReference>
<dbReference type="InterPro" id="IPR000719">
    <property type="entry name" value="Prot_kinase_dom"/>
</dbReference>
<evidence type="ECO:0000256" key="5">
    <source>
        <dbReference type="ARBA" id="ARBA00022840"/>
    </source>
</evidence>
<dbReference type="InterPro" id="IPR011009">
    <property type="entry name" value="Kinase-like_dom_sf"/>
</dbReference>
<dbReference type="InterPro" id="IPR001245">
    <property type="entry name" value="Ser-Thr/Tyr_kinase_cat_dom"/>
</dbReference>
<evidence type="ECO:0000256" key="9">
    <source>
        <dbReference type="SAM" id="SignalP"/>
    </source>
</evidence>
<keyword evidence="3 6" id="KW-0547">Nucleotide-binding</keyword>
<dbReference type="PROSITE" id="PS00108">
    <property type="entry name" value="PROTEIN_KINASE_ST"/>
    <property type="match status" value="1"/>
</dbReference>
<evidence type="ECO:0000313" key="11">
    <source>
        <dbReference type="EMBL" id="KAI5395291.1"/>
    </source>
</evidence>
<organism evidence="11 12">
    <name type="scientific">Pisum sativum</name>
    <name type="common">Garden pea</name>
    <name type="synonym">Lathyrus oleraceus</name>
    <dbReference type="NCBI Taxonomy" id="3888"/>
    <lineage>
        <taxon>Eukaryota</taxon>
        <taxon>Viridiplantae</taxon>
        <taxon>Streptophyta</taxon>
        <taxon>Embryophyta</taxon>
        <taxon>Tracheophyta</taxon>
        <taxon>Spermatophyta</taxon>
        <taxon>Magnoliopsida</taxon>
        <taxon>eudicotyledons</taxon>
        <taxon>Gunneridae</taxon>
        <taxon>Pentapetalae</taxon>
        <taxon>rosids</taxon>
        <taxon>fabids</taxon>
        <taxon>Fabales</taxon>
        <taxon>Fabaceae</taxon>
        <taxon>Papilionoideae</taxon>
        <taxon>50 kb inversion clade</taxon>
        <taxon>NPAAA clade</taxon>
        <taxon>Hologalegina</taxon>
        <taxon>IRL clade</taxon>
        <taxon>Fabeae</taxon>
        <taxon>Lathyrus</taxon>
    </lineage>
</organism>
<feature type="region of interest" description="Disordered" evidence="7">
    <location>
        <begin position="732"/>
        <end position="752"/>
    </location>
</feature>
<dbReference type="Pfam" id="PF07714">
    <property type="entry name" value="PK_Tyr_Ser-Thr"/>
    <property type="match status" value="1"/>
</dbReference>
<dbReference type="CDD" id="cd14066">
    <property type="entry name" value="STKc_IRAK"/>
    <property type="match status" value="1"/>
</dbReference>
<keyword evidence="12" id="KW-1185">Reference proteome</keyword>
<feature type="signal peptide" evidence="9">
    <location>
        <begin position="1"/>
        <end position="22"/>
    </location>
</feature>
<dbReference type="InterPro" id="IPR008271">
    <property type="entry name" value="Ser/Thr_kinase_AS"/>
</dbReference>
<evidence type="ECO:0000256" key="1">
    <source>
        <dbReference type="ARBA" id="ARBA00022527"/>
    </source>
</evidence>
<dbReference type="PROSITE" id="PS00107">
    <property type="entry name" value="PROTEIN_KINASE_ATP"/>
    <property type="match status" value="1"/>
</dbReference>
<keyword evidence="1" id="KW-0723">Serine/threonine-protein kinase</keyword>
<feature type="binding site" evidence="6">
    <location>
        <position position="372"/>
    </location>
    <ligand>
        <name>ATP</name>
        <dbReference type="ChEBI" id="CHEBI:30616"/>
    </ligand>
</feature>
<dbReference type="SUPFAM" id="SSF56112">
    <property type="entry name" value="Protein kinase-like (PK-like)"/>
    <property type="match status" value="1"/>
</dbReference>
<dbReference type="Pfam" id="PF23180">
    <property type="entry name" value="ALE2_N"/>
    <property type="match status" value="1"/>
</dbReference>
<evidence type="ECO:0000256" key="6">
    <source>
        <dbReference type="PROSITE-ProRule" id="PRU10141"/>
    </source>
</evidence>
<keyword evidence="9" id="KW-0732">Signal</keyword>
<dbReference type="Gene3D" id="1.10.510.10">
    <property type="entry name" value="Transferase(Phosphotransferase) domain 1"/>
    <property type="match status" value="1"/>
</dbReference>
<keyword evidence="8" id="KW-0472">Membrane</keyword>
<keyword evidence="5 6" id="KW-0067">ATP-binding</keyword>
<feature type="domain" description="Protein kinase" evidence="10">
    <location>
        <begin position="344"/>
        <end position="620"/>
    </location>
</feature>
<dbReference type="Gramene" id="Psat06G0176500-T1">
    <property type="protein sequence ID" value="KAI5395291.1"/>
    <property type="gene ID" value="KIW84_061765"/>
</dbReference>
<feature type="chain" id="PRO_5038789498" description="Protein kinase domain-containing protein" evidence="9">
    <location>
        <begin position="23"/>
        <end position="752"/>
    </location>
</feature>
<accession>A0A9D4W4N6</accession>
<gene>
    <name evidence="11" type="ORF">KIW84_061765</name>
</gene>
<proteinExistence type="predicted"/>
<evidence type="ECO:0000259" key="10">
    <source>
        <dbReference type="PROSITE" id="PS50011"/>
    </source>
</evidence>
<dbReference type="GO" id="GO:0004674">
    <property type="term" value="F:protein serine/threonine kinase activity"/>
    <property type="evidence" value="ECO:0007669"/>
    <property type="project" value="UniProtKB-KW"/>
</dbReference>
<protein>
    <recommendedName>
        <fullName evidence="10">Protein kinase domain-containing protein</fullName>
    </recommendedName>
</protein>
<evidence type="ECO:0000256" key="3">
    <source>
        <dbReference type="ARBA" id="ARBA00022741"/>
    </source>
</evidence>
<feature type="transmembrane region" description="Helical" evidence="8">
    <location>
        <begin position="252"/>
        <end position="276"/>
    </location>
</feature>
<reference evidence="11 12" key="1">
    <citation type="journal article" date="2022" name="Nat. Genet.">
        <title>Improved pea reference genome and pan-genome highlight genomic features and evolutionary characteristics.</title>
        <authorList>
            <person name="Yang T."/>
            <person name="Liu R."/>
            <person name="Luo Y."/>
            <person name="Hu S."/>
            <person name="Wang D."/>
            <person name="Wang C."/>
            <person name="Pandey M.K."/>
            <person name="Ge S."/>
            <person name="Xu Q."/>
            <person name="Li N."/>
            <person name="Li G."/>
            <person name="Huang Y."/>
            <person name="Saxena R.K."/>
            <person name="Ji Y."/>
            <person name="Li M."/>
            <person name="Yan X."/>
            <person name="He Y."/>
            <person name="Liu Y."/>
            <person name="Wang X."/>
            <person name="Xiang C."/>
            <person name="Varshney R.K."/>
            <person name="Ding H."/>
            <person name="Gao S."/>
            <person name="Zong X."/>
        </authorList>
    </citation>
    <scope>NUCLEOTIDE SEQUENCE [LARGE SCALE GENOMIC DNA]</scope>
    <source>
        <strain evidence="11 12">cv. Zhongwan 6</strain>
    </source>
</reference>
<dbReference type="PANTHER" id="PTHR47989:SF40">
    <property type="entry name" value="RECEPTOR-LIKE SERINE_THREONINE-PROTEIN KINASE ALE2"/>
    <property type="match status" value="1"/>
</dbReference>